<evidence type="ECO:0000313" key="3">
    <source>
        <dbReference type="EMBL" id="PIO96386.1"/>
    </source>
</evidence>
<feature type="transmembrane region" description="Helical" evidence="2">
    <location>
        <begin position="84"/>
        <end position="108"/>
    </location>
</feature>
<evidence type="ECO:0008006" key="5">
    <source>
        <dbReference type="Google" id="ProtNLM"/>
    </source>
</evidence>
<protein>
    <recommendedName>
        <fullName evidence="5">DUF805 domain-containing protein</fullName>
    </recommendedName>
</protein>
<dbReference type="Proteomes" id="UP000231070">
    <property type="component" value="Unassembled WGS sequence"/>
</dbReference>
<dbReference type="RefSeq" id="WP_100083372.1">
    <property type="nucleotide sequence ID" value="NZ_NQVN01000036.1"/>
</dbReference>
<feature type="region of interest" description="Disordered" evidence="1">
    <location>
        <begin position="158"/>
        <end position="180"/>
    </location>
</feature>
<dbReference type="GO" id="GO:0005886">
    <property type="term" value="C:plasma membrane"/>
    <property type="evidence" value="ECO:0007669"/>
    <property type="project" value="TreeGrafter"/>
</dbReference>
<comment type="caution">
    <text evidence="3">The sequence shown here is derived from an EMBL/GenBank/DDBJ whole genome shotgun (WGS) entry which is preliminary data.</text>
</comment>
<feature type="compositionally biased region" description="Polar residues" evidence="1">
    <location>
        <begin position="163"/>
        <end position="172"/>
    </location>
</feature>
<sequence>MNFLWLLFNFDGRIGRLSYWLGCLLSTVIGLAPIAFVATLGRSAGMSGVSLATLLFLFLLFLILLTVMNLAIVAKRLHDRDKSLLWYLVIFIPIIGPLWMFIELGFLAGSQGINRFGSPPGSMAYTDDSDFDAGAVVRRWQEKQARETAYSQAPAVVERVSGPQRSLPNSRPTFGRRGLT</sequence>
<feature type="transmembrane region" description="Helical" evidence="2">
    <location>
        <begin position="51"/>
        <end position="72"/>
    </location>
</feature>
<dbReference type="EMBL" id="NQVN01000036">
    <property type="protein sequence ID" value="PIO96386.1"/>
    <property type="molecule type" value="Genomic_DNA"/>
</dbReference>
<gene>
    <name evidence="3" type="ORF">CJ014_25755</name>
</gene>
<dbReference type="OrthoDB" id="9812349at2"/>
<proteinExistence type="predicted"/>
<organism evidence="3 4">
    <name type="scientific">Pleomorphomonas carboxyditropha</name>
    <dbReference type="NCBI Taxonomy" id="2023338"/>
    <lineage>
        <taxon>Bacteria</taxon>
        <taxon>Pseudomonadati</taxon>
        <taxon>Pseudomonadota</taxon>
        <taxon>Alphaproteobacteria</taxon>
        <taxon>Hyphomicrobiales</taxon>
        <taxon>Pleomorphomonadaceae</taxon>
        <taxon>Pleomorphomonas</taxon>
    </lineage>
</organism>
<accession>A0A2G9WNW0</accession>
<keyword evidence="2" id="KW-0812">Transmembrane</keyword>
<dbReference type="PANTHER" id="PTHR34980">
    <property type="entry name" value="INNER MEMBRANE PROTEIN-RELATED-RELATED"/>
    <property type="match status" value="1"/>
</dbReference>
<evidence type="ECO:0000256" key="2">
    <source>
        <dbReference type="SAM" id="Phobius"/>
    </source>
</evidence>
<evidence type="ECO:0000256" key="1">
    <source>
        <dbReference type="SAM" id="MobiDB-lite"/>
    </source>
</evidence>
<dbReference type="InterPro" id="IPR008523">
    <property type="entry name" value="DUF805"/>
</dbReference>
<keyword evidence="2" id="KW-1133">Transmembrane helix</keyword>
<name>A0A2G9WNW0_9HYPH</name>
<dbReference type="AlphaFoldDB" id="A0A2G9WNW0"/>
<feature type="transmembrane region" description="Helical" evidence="2">
    <location>
        <begin position="17"/>
        <end position="39"/>
    </location>
</feature>
<evidence type="ECO:0000313" key="4">
    <source>
        <dbReference type="Proteomes" id="UP000231070"/>
    </source>
</evidence>
<dbReference type="Pfam" id="PF05656">
    <property type="entry name" value="DUF805"/>
    <property type="match status" value="1"/>
</dbReference>
<reference evidence="3 4" key="1">
    <citation type="submission" date="2017-08" db="EMBL/GenBank/DDBJ databases">
        <title>Pleomorphomonas carboxidotrophicus sp. nov., a new mesophilic hydrogenogenic carboxidotroph.</title>
        <authorList>
            <person name="Esquivel-Elizondo S."/>
            <person name="Krajmalnik-Brown R."/>
            <person name="Maldonado J."/>
        </authorList>
    </citation>
    <scope>NUCLEOTIDE SEQUENCE [LARGE SCALE GENOMIC DNA]</scope>
    <source>
        <strain evidence="3 4">SVCO-16</strain>
    </source>
</reference>
<keyword evidence="2" id="KW-0472">Membrane</keyword>
<keyword evidence="4" id="KW-1185">Reference proteome</keyword>